<dbReference type="GO" id="GO:0015074">
    <property type="term" value="P:DNA integration"/>
    <property type="evidence" value="ECO:0007669"/>
    <property type="project" value="InterPro"/>
</dbReference>
<dbReference type="InterPro" id="IPR041577">
    <property type="entry name" value="RT_RNaseH_2"/>
</dbReference>
<dbReference type="Proteomes" id="UP000288805">
    <property type="component" value="Unassembled WGS sequence"/>
</dbReference>
<dbReference type="InterPro" id="IPR043128">
    <property type="entry name" value="Rev_trsase/Diguanyl_cyclase"/>
</dbReference>
<dbReference type="SUPFAM" id="SSF53098">
    <property type="entry name" value="Ribonuclease H-like"/>
    <property type="match status" value="1"/>
</dbReference>
<dbReference type="PANTHER" id="PTHR48475">
    <property type="entry name" value="RIBONUCLEASE H"/>
    <property type="match status" value="1"/>
</dbReference>
<dbReference type="Gene3D" id="3.30.70.270">
    <property type="match status" value="2"/>
</dbReference>
<reference evidence="2 3" key="1">
    <citation type="journal article" date="2018" name="PLoS Genet.">
        <title>Population sequencing reveals clonal diversity and ancestral inbreeding in the grapevine cultivar Chardonnay.</title>
        <authorList>
            <person name="Roach M.J."/>
            <person name="Johnson D.L."/>
            <person name="Bohlmann J."/>
            <person name="van Vuuren H.J."/>
            <person name="Jones S.J."/>
            <person name="Pretorius I.S."/>
            <person name="Schmidt S.A."/>
            <person name="Borneman A.R."/>
        </authorList>
    </citation>
    <scope>NUCLEOTIDE SEQUENCE [LARGE SCALE GENOMIC DNA]</scope>
    <source>
        <strain evidence="3">cv. Chardonnay</strain>
        <tissue evidence="2">Leaf</tissue>
    </source>
</reference>
<dbReference type="Pfam" id="PF17919">
    <property type="entry name" value="RT_RNaseH_2"/>
    <property type="match status" value="1"/>
</dbReference>
<dbReference type="AlphaFoldDB" id="A0A438CII5"/>
<accession>A0A438CII5</accession>
<dbReference type="EMBL" id="QGNW01002209">
    <property type="protein sequence ID" value="RVW23033.1"/>
    <property type="molecule type" value="Genomic_DNA"/>
</dbReference>
<dbReference type="PANTHER" id="PTHR48475:SF1">
    <property type="entry name" value="RNASE H TYPE-1 DOMAIN-CONTAINING PROTEIN"/>
    <property type="match status" value="1"/>
</dbReference>
<dbReference type="InterPro" id="IPR043502">
    <property type="entry name" value="DNA/RNA_pol_sf"/>
</dbReference>
<evidence type="ECO:0000313" key="2">
    <source>
        <dbReference type="EMBL" id="RVW23033.1"/>
    </source>
</evidence>
<evidence type="ECO:0000313" key="3">
    <source>
        <dbReference type="Proteomes" id="UP000288805"/>
    </source>
</evidence>
<sequence length="648" mass="74952">MKEEIQKQLNVGFILVVEYPEWLANVVPIPKNDGKRIWRRQSSLPSGYYYYRVMSSGLKKVRATYQRAASTLFHDMMHRDVEVYVDDMIVKSRGIEVDPDKIKARLDMPMPRTKKEIKGFLGRLQHISRFIARLTNICEPIFRLLIKNQPTVWNDDYHIAFEKIKEYLLSPPILVSLMSGRPLLLYLSVSDMALGCMLAHLDDSRRNGAIYYLNPLRYLFDRPALTGRLMRWLVLLIEFDIQPVDDIFPDEEFIAMTSLPGWRMDFDGATNQSRFGIGVLLISPQGDHIPRQIQGDWRTRDVKLRSYHAYLELLVRRFDDLRYTCLPRSQNRFADALASFVDIPTDVVICPLLIESRSSTYPEAAIAKERRTLRSSLCRSSDERGSCRSLWSTHGMTHASLCPKCQIHGDLIHAPPSKLHVLTSPWSFSVRHIDIIGKISLKSSSGHEFILVAIDYFTKWVEAASYVRLTSARVVSFIGSHIICRYGVPHELISYRRVHFQAEVNSLLQKYGIRHHRSFAYRPQTNRAVEAANKNVKKILRKMVEASRDWSEKLHFALWAYSTSFRTSTGTTPYSLVYGMEVILPVETEVSSLKVALEQQISETKWAQARFDQLNLLDEKRLRAADHVQAYQRKMARAFRKQVKPRPL</sequence>
<dbReference type="InterPro" id="IPR036397">
    <property type="entry name" value="RNaseH_sf"/>
</dbReference>
<dbReference type="InterPro" id="IPR001584">
    <property type="entry name" value="Integrase_cat-core"/>
</dbReference>
<name>A0A438CII5_VITVI</name>
<comment type="caution">
    <text evidence="2">The sequence shown here is derived from an EMBL/GenBank/DDBJ whole genome shotgun (WGS) entry which is preliminary data.</text>
</comment>
<gene>
    <name evidence="2" type="ORF">CK203_107722</name>
</gene>
<evidence type="ECO:0000259" key="1">
    <source>
        <dbReference type="PROSITE" id="PS50994"/>
    </source>
</evidence>
<dbReference type="Gene3D" id="3.30.420.10">
    <property type="entry name" value="Ribonuclease H-like superfamily/Ribonuclease H"/>
    <property type="match status" value="2"/>
</dbReference>
<feature type="domain" description="Integrase catalytic" evidence="1">
    <location>
        <begin position="421"/>
        <end position="581"/>
    </location>
</feature>
<dbReference type="PROSITE" id="PS50994">
    <property type="entry name" value="INTEGRASE"/>
    <property type="match status" value="1"/>
</dbReference>
<protein>
    <recommendedName>
        <fullName evidence="1">Integrase catalytic domain-containing protein</fullName>
    </recommendedName>
</protein>
<organism evidence="2 3">
    <name type="scientific">Vitis vinifera</name>
    <name type="common">Grape</name>
    <dbReference type="NCBI Taxonomy" id="29760"/>
    <lineage>
        <taxon>Eukaryota</taxon>
        <taxon>Viridiplantae</taxon>
        <taxon>Streptophyta</taxon>
        <taxon>Embryophyta</taxon>
        <taxon>Tracheophyta</taxon>
        <taxon>Spermatophyta</taxon>
        <taxon>Magnoliopsida</taxon>
        <taxon>eudicotyledons</taxon>
        <taxon>Gunneridae</taxon>
        <taxon>Pentapetalae</taxon>
        <taxon>rosids</taxon>
        <taxon>Vitales</taxon>
        <taxon>Vitaceae</taxon>
        <taxon>Viteae</taxon>
        <taxon>Vitis</taxon>
    </lineage>
</organism>
<dbReference type="InterPro" id="IPR012337">
    <property type="entry name" value="RNaseH-like_sf"/>
</dbReference>
<dbReference type="GO" id="GO:0003676">
    <property type="term" value="F:nucleic acid binding"/>
    <property type="evidence" value="ECO:0007669"/>
    <property type="project" value="InterPro"/>
</dbReference>
<proteinExistence type="predicted"/>
<dbReference type="SUPFAM" id="SSF56672">
    <property type="entry name" value="DNA/RNA polymerases"/>
    <property type="match status" value="1"/>
</dbReference>